<dbReference type="RefSeq" id="WP_107797701.1">
    <property type="nucleotide sequence ID" value="NZ_FNKY01000001.1"/>
</dbReference>
<name>A0ABY0T724_9PROT</name>
<dbReference type="Proteomes" id="UP000183471">
    <property type="component" value="Unassembled WGS sequence"/>
</dbReference>
<comment type="caution">
    <text evidence="2">The sequence shown here is derived from an EMBL/GenBank/DDBJ whole genome shotgun (WGS) entry which is preliminary data.</text>
</comment>
<gene>
    <name evidence="2" type="ORF">SAMN05216402_0587</name>
</gene>
<organism evidence="2 3">
    <name type="scientific">Nitrosospira multiformis</name>
    <dbReference type="NCBI Taxonomy" id="1231"/>
    <lineage>
        <taxon>Bacteria</taxon>
        <taxon>Pseudomonadati</taxon>
        <taxon>Pseudomonadota</taxon>
        <taxon>Betaproteobacteria</taxon>
        <taxon>Nitrosomonadales</taxon>
        <taxon>Nitrosomonadaceae</taxon>
        <taxon>Nitrosospira</taxon>
    </lineage>
</organism>
<keyword evidence="3" id="KW-1185">Reference proteome</keyword>
<dbReference type="EMBL" id="FNKY01000001">
    <property type="protein sequence ID" value="SDQ36944.1"/>
    <property type="molecule type" value="Genomic_DNA"/>
</dbReference>
<proteinExistence type="predicted"/>
<evidence type="ECO:0000313" key="3">
    <source>
        <dbReference type="Proteomes" id="UP000183471"/>
    </source>
</evidence>
<evidence type="ECO:0000313" key="2">
    <source>
        <dbReference type="EMBL" id="SDQ36944.1"/>
    </source>
</evidence>
<keyword evidence="1" id="KW-1133">Transmembrane helix</keyword>
<sequence>METKVAVMDAEIKNVGSRLRDHLDDVRALRGSWTMVTITLVALIFGIVGVMVTGFSGVATTQAALMKEQVEIKADMKANMKQIDSQLKILNASMEAITTDHQNLKP</sequence>
<reference evidence="2 3" key="1">
    <citation type="submission" date="2016-10" db="EMBL/GenBank/DDBJ databases">
        <authorList>
            <person name="Varghese N."/>
            <person name="Submissions S."/>
        </authorList>
    </citation>
    <scope>NUCLEOTIDE SEQUENCE [LARGE SCALE GENOMIC DNA]</scope>
    <source>
        <strain evidence="2 3">Nl1</strain>
    </source>
</reference>
<keyword evidence="1" id="KW-0472">Membrane</keyword>
<protein>
    <submittedName>
        <fullName evidence="2">Uncharacterized protein</fullName>
    </submittedName>
</protein>
<feature type="transmembrane region" description="Helical" evidence="1">
    <location>
        <begin position="33"/>
        <end position="59"/>
    </location>
</feature>
<accession>A0ABY0T724</accession>
<keyword evidence="1" id="KW-0812">Transmembrane</keyword>
<evidence type="ECO:0000256" key="1">
    <source>
        <dbReference type="SAM" id="Phobius"/>
    </source>
</evidence>